<dbReference type="HAMAP" id="MF_00296">
    <property type="entry name" value="MetX_acyltransf"/>
    <property type="match status" value="1"/>
</dbReference>
<comment type="similarity">
    <text evidence="2">Belongs to the AB hydrolase superfamily. MetX family.</text>
</comment>
<feature type="active site" description="Nucleophile" evidence="2 3">
    <location>
        <position position="151"/>
    </location>
</feature>
<evidence type="ECO:0000256" key="1">
    <source>
        <dbReference type="ARBA" id="ARBA00022679"/>
    </source>
</evidence>
<sequence length="372" mass="41112">MNFENLQQDESKKTPQYETGTIKIGSYQLESGEKLDSVELAYERAGRRGKPVIVVCHALTGNQYAVGTEENPGWWSGLIGAGGIIDTNEYDVITFNVLGGCSGSTGPAGSKQGRRYGSDFPLVSVRDMVHTQYKALTQMGISSVKAVIGGSLGGMQAFEWSISYPDFADTIVILAAAPELSDYGIAFNSIAIQSIVCDPQFQEGQYPEGTQLKGLEIARMVGMVTYRSDAMYNGRFQREIKTPQEGSSSAQYQVESYLLYQGEKLARRFDPNSYLRLLHAMNSHDIGRGRGGWKEALRKVKAKTLFISFSGDLLYPGERLREASDLLYSYHQSALYNHVDTKFGHDGFLAEYSKWSFPIKEALSAKSKEVAL</sequence>
<dbReference type="RefSeq" id="WP_154308406.1">
    <property type="nucleotide sequence ID" value="NZ_WKKI01000027.1"/>
</dbReference>
<dbReference type="EC" id="2.3.1.31" evidence="2"/>
<comment type="catalytic activity">
    <reaction evidence="2">
        <text>L-homoserine + acetyl-CoA = O-acetyl-L-homoserine + CoA</text>
        <dbReference type="Rhea" id="RHEA:13701"/>
        <dbReference type="ChEBI" id="CHEBI:57287"/>
        <dbReference type="ChEBI" id="CHEBI:57288"/>
        <dbReference type="ChEBI" id="CHEBI:57476"/>
        <dbReference type="ChEBI" id="CHEBI:57716"/>
        <dbReference type="EC" id="2.3.1.31"/>
    </reaction>
</comment>
<keyword evidence="1 2" id="KW-0808">Transferase</keyword>
<comment type="subunit">
    <text evidence="2">Homodimer.</text>
</comment>
<evidence type="ECO:0000313" key="6">
    <source>
        <dbReference type="Proteomes" id="UP000448867"/>
    </source>
</evidence>
<keyword evidence="2" id="KW-0963">Cytoplasm</keyword>
<dbReference type="Pfam" id="PF00561">
    <property type="entry name" value="Abhydrolase_1"/>
    <property type="match status" value="1"/>
</dbReference>
<dbReference type="PANTHER" id="PTHR32268">
    <property type="entry name" value="HOMOSERINE O-ACETYLTRANSFERASE"/>
    <property type="match status" value="1"/>
</dbReference>
<feature type="binding site" evidence="2">
    <location>
        <position position="219"/>
    </location>
    <ligand>
        <name>substrate</name>
    </ligand>
</feature>
<dbReference type="GO" id="GO:0009092">
    <property type="term" value="P:homoserine metabolic process"/>
    <property type="evidence" value="ECO:0007669"/>
    <property type="project" value="TreeGrafter"/>
</dbReference>
<comment type="pathway">
    <text evidence="2">Amino-acid biosynthesis; L-methionine biosynthesis via de novo pathway; O-acetyl-L-homoserine from L-homoserine: step 1/1.</text>
</comment>
<feature type="binding site" evidence="2">
    <location>
        <position position="346"/>
    </location>
    <ligand>
        <name>substrate</name>
    </ligand>
</feature>
<gene>
    <name evidence="2" type="primary">metXA</name>
    <name evidence="5" type="ORF">GJU40_13140</name>
</gene>
<dbReference type="PANTHER" id="PTHR32268:SF11">
    <property type="entry name" value="HOMOSERINE O-ACETYLTRANSFERASE"/>
    <property type="match status" value="1"/>
</dbReference>
<protein>
    <recommendedName>
        <fullName evidence="2">Homoserine O-acetyltransferase</fullName>
        <shortName evidence="2">HAT</shortName>
        <ecNumber evidence="2">2.3.1.31</ecNumber>
    </recommendedName>
    <alternativeName>
        <fullName evidence="2">Homoserine transacetylase</fullName>
        <shortName evidence="2">HTA</shortName>
    </alternativeName>
</protein>
<keyword evidence="2" id="KW-0486">Methionine biosynthesis</keyword>
<comment type="subcellular location">
    <subcellularLocation>
        <location evidence="2">Cytoplasm</location>
    </subcellularLocation>
</comment>
<dbReference type="GO" id="GO:0009086">
    <property type="term" value="P:methionine biosynthetic process"/>
    <property type="evidence" value="ECO:0007669"/>
    <property type="project" value="UniProtKB-UniRule"/>
</dbReference>
<dbReference type="SUPFAM" id="SSF53474">
    <property type="entry name" value="alpha/beta-Hydrolases"/>
    <property type="match status" value="1"/>
</dbReference>
<keyword evidence="2" id="KW-0028">Amino-acid biosynthesis</keyword>
<evidence type="ECO:0000256" key="3">
    <source>
        <dbReference type="PIRSR" id="PIRSR000443-1"/>
    </source>
</evidence>
<comment type="caution">
    <text evidence="2">Lacks conserved residue(s) required for the propagation of feature annotation.</text>
</comment>
<dbReference type="Gene3D" id="3.40.50.1820">
    <property type="entry name" value="alpha/beta hydrolase"/>
    <property type="match status" value="1"/>
</dbReference>
<name>A0A7X2M0F5_9BACI</name>
<dbReference type="InterPro" id="IPR008220">
    <property type="entry name" value="HAT_MetX-like"/>
</dbReference>
<comment type="function">
    <text evidence="2">Transfers an acetyl group from acetyl-CoA to L-homoserine, forming acetyl-L-homoserine.</text>
</comment>
<dbReference type="OrthoDB" id="9800754at2"/>
<dbReference type="EMBL" id="WKKI01000027">
    <property type="protein sequence ID" value="MRX73087.1"/>
    <property type="molecule type" value="Genomic_DNA"/>
</dbReference>
<evidence type="ECO:0000256" key="2">
    <source>
        <dbReference type="HAMAP-Rule" id="MF_00296"/>
    </source>
</evidence>
<dbReference type="UniPathway" id="UPA00051">
    <property type="reaction ID" value="UER00074"/>
</dbReference>
<feature type="active site" evidence="2 3">
    <location>
        <position position="312"/>
    </location>
</feature>
<feature type="domain" description="AB hydrolase-1" evidence="4">
    <location>
        <begin position="51"/>
        <end position="245"/>
    </location>
</feature>
<comment type="caution">
    <text evidence="5">The sequence shown here is derived from an EMBL/GenBank/DDBJ whole genome shotgun (WGS) entry which is preliminary data.</text>
</comment>
<accession>A0A7X2M0F5</accession>
<dbReference type="PIRSF" id="PIRSF000443">
    <property type="entry name" value="Homoser_Ac_trans"/>
    <property type="match status" value="1"/>
</dbReference>
<keyword evidence="6" id="KW-1185">Reference proteome</keyword>
<dbReference type="AlphaFoldDB" id="A0A7X2M0F5"/>
<keyword evidence="2 5" id="KW-0012">Acyltransferase</keyword>
<dbReference type="GO" id="GO:0005737">
    <property type="term" value="C:cytoplasm"/>
    <property type="evidence" value="ECO:0007669"/>
    <property type="project" value="UniProtKB-SubCell"/>
</dbReference>
<dbReference type="InterPro" id="IPR029058">
    <property type="entry name" value="AB_hydrolase_fold"/>
</dbReference>
<feature type="active site" evidence="2 3">
    <location>
        <position position="345"/>
    </location>
</feature>
<reference evidence="5 6" key="1">
    <citation type="submission" date="2019-11" db="EMBL/GenBank/DDBJ databases">
        <title>Bacillus lacus genome.</title>
        <authorList>
            <person name="Allen C.J."/>
            <person name="Newman J.D."/>
        </authorList>
    </citation>
    <scope>NUCLEOTIDE SEQUENCE [LARGE SCALE GENOMIC DNA]</scope>
    <source>
        <strain evidence="5 6">KCTC 33946</strain>
    </source>
</reference>
<evidence type="ECO:0000313" key="5">
    <source>
        <dbReference type="EMBL" id="MRX73087.1"/>
    </source>
</evidence>
<dbReference type="Gene3D" id="1.10.1740.110">
    <property type="match status" value="1"/>
</dbReference>
<dbReference type="Proteomes" id="UP000448867">
    <property type="component" value="Unassembled WGS sequence"/>
</dbReference>
<evidence type="ECO:0000259" key="4">
    <source>
        <dbReference type="Pfam" id="PF00561"/>
    </source>
</evidence>
<dbReference type="NCBIfam" id="NF001209">
    <property type="entry name" value="PRK00175.1"/>
    <property type="match status" value="1"/>
</dbReference>
<dbReference type="NCBIfam" id="TIGR01392">
    <property type="entry name" value="homoserO_Ac_trn"/>
    <property type="match status" value="1"/>
</dbReference>
<dbReference type="InterPro" id="IPR000073">
    <property type="entry name" value="AB_hydrolase_1"/>
</dbReference>
<proteinExistence type="inferred from homology"/>
<organism evidence="5 6">
    <name type="scientific">Metabacillus lacus</name>
    <dbReference type="NCBI Taxonomy" id="1983721"/>
    <lineage>
        <taxon>Bacteria</taxon>
        <taxon>Bacillati</taxon>
        <taxon>Bacillota</taxon>
        <taxon>Bacilli</taxon>
        <taxon>Bacillales</taxon>
        <taxon>Bacillaceae</taxon>
        <taxon>Metabacillus</taxon>
    </lineage>
</organism>
<dbReference type="GO" id="GO:0004414">
    <property type="term" value="F:homoserine O-acetyltransferase activity"/>
    <property type="evidence" value="ECO:0007669"/>
    <property type="project" value="UniProtKB-UniRule"/>
</dbReference>